<reference evidence="2" key="1">
    <citation type="submission" date="2024-03" db="EMBL/GenBank/DDBJ databases">
        <title>WGS assembly of Saponaria officinalis var. Norfolk2.</title>
        <authorList>
            <person name="Jenkins J."/>
            <person name="Shu S."/>
            <person name="Grimwood J."/>
            <person name="Barry K."/>
            <person name="Goodstein D."/>
            <person name="Schmutz J."/>
            <person name="Leebens-Mack J."/>
            <person name="Osbourn A."/>
        </authorList>
    </citation>
    <scope>NUCLEOTIDE SEQUENCE [LARGE SCALE GENOMIC DNA]</scope>
    <source>
        <strain evidence="2">JIC</strain>
    </source>
</reference>
<evidence type="ECO:0000256" key="1">
    <source>
        <dbReference type="SAM" id="Phobius"/>
    </source>
</evidence>
<keyword evidence="1" id="KW-0472">Membrane</keyword>
<evidence type="ECO:0000313" key="2">
    <source>
        <dbReference type="EMBL" id="KAK9676794.1"/>
    </source>
</evidence>
<comment type="caution">
    <text evidence="2">The sequence shown here is derived from an EMBL/GenBank/DDBJ whole genome shotgun (WGS) entry which is preliminary data.</text>
</comment>
<accession>A0AAW1HK97</accession>
<evidence type="ECO:0000313" key="3">
    <source>
        <dbReference type="Proteomes" id="UP001443914"/>
    </source>
</evidence>
<gene>
    <name evidence="2" type="ORF">RND81_11G101400</name>
</gene>
<dbReference type="Proteomes" id="UP001443914">
    <property type="component" value="Unassembled WGS sequence"/>
</dbReference>
<keyword evidence="1" id="KW-0812">Transmembrane</keyword>
<protein>
    <submittedName>
        <fullName evidence="2">Uncharacterized protein</fullName>
    </submittedName>
</protein>
<keyword evidence="1" id="KW-1133">Transmembrane helix</keyword>
<dbReference type="AlphaFoldDB" id="A0AAW1HK97"/>
<dbReference type="EMBL" id="JBDFQZ010000011">
    <property type="protein sequence ID" value="KAK9676794.1"/>
    <property type="molecule type" value="Genomic_DNA"/>
</dbReference>
<organism evidence="2 3">
    <name type="scientific">Saponaria officinalis</name>
    <name type="common">Common soapwort</name>
    <name type="synonym">Lychnis saponaria</name>
    <dbReference type="NCBI Taxonomy" id="3572"/>
    <lineage>
        <taxon>Eukaryota</taxon>
        <taxon>Viridiplantae</taxon>
        <taxon>Streptophyta</taxon>
        <taxon>Embryophyta</taxon>
        <taxon>Tracheophyta</taxon>
        <taxon>Spermatophyta</taxon>
        <taxon>Magnoliopsida</taxon>
        <taxon>eudicotyledons</taxon>
        <taxon>Gunneridae</taxon>
        <taxon>Pentapetalae</taxon>
        <taxon>Caryophyllales</taxon>
        <taxon>Caryophyllaceae</taxon>
        <taxon>Caryophylleae</taxon>
        <taxon>Saponaria</taxon>
    </lineage>
</organism>
<name>A0AAW1HK97_SAPOF</name>
<sequence length="102" mass="11997">MPTTKDVYYVRICSCKIACIIVDLGSCFGTFIVIIVLKPCTYEIIYIGVVLLCRFMLNNALLHFVFCARYIFSLCFKQIFKLFSFRFNCTIPFNIEYVIDQW</sequence>
<keyword evidence="3" id="KW-1185">Reference proteome</keyword>
<feature type="transmembrane region" description="Helical" evidence="1">
    <location>
        <begin position="12"/>
        <end position="38"/>
    </location>
</feature>
<proteinExistence type="predicted"/>
<feature type="transmembrane region" description="Helical" evidence="1">
    <location>
        <begin position="44"/>
        <end position="72"/>
    </location>
</feature>